<dbReference type="InterPro" id="IPR016084">
    <property type="entry name" value="Haem_Oase-like_multi-hlx"/>
</dbReference>
<dbReference type="InterPro" id="IPR002051">
    <property type="entry name" value="Haem_Oase"/>
</dbReference>
<protein>
    <submittedName>
        <fullName evidence="6">Heme oxygenase</fullName>
    </submittedName>
</protein>
<dbReference type="EMBL" id="JAMTCS010000010">
    <property type="protein sequence ID" value="MCP2266012.1"/>
    <property type="molecule type" value="Genomic_DNA"/>
</dbReference>
<evidence type="ECO:0000256" key="4">
    <source>
        <dbReference type="PIRSR" id="PIRSR000343-1"/>
    </source>
</evidence>
<feature type="binding site" evidence="4">
    <location>
        <position position="205"/>
    </location>
    <ligand>
        <name>heme b</name>
        <dbReference type="ChEBI" id="CHEBI:60344"/>
    </ligand>
</feature>
<accession>A0A9X2JWX5</accession>
<dbReference type="InterPro" id="IPR016053">
    <property type="entry name" value="Haem_Oase-like"/>
</dbReference>
<evidence type="ECO:0000313" key="7">
    <source>
        <dbReference type="Proteomes" id="UP001139493"/>
    </source>
</evidence>
<dbReference type="GO" id="GO:0046872">
    <property type="term" value="F:metal ion binding"/>
    <property type="evidence" value="ECO:0007669"/>
    <property type="project" value="UniProtKB-KW"/>
</dbReference>
<dbReference type="AlphaFoldDB" id="A0A9X2JWX5"/>
<evidence type="ECO:0000256" key="1">
    <source>
        <dbReference type="ARBA" id="ARBA00022617"/>
    </source>
</evidence>
<evidence type="ECO:0000256" key="3">
    <source>
        <dbReference type="ARBA" id="ARBA00023004"/>
    </source>
</evidence>
<evidence type="ECO:0000256" key="5">
    <source>
        <dbReference type="PIRSR" id="PIRSR000343-2"/>
    </source>
</evidence>
<dbReference type="PANTHER" id="PTHR10720">
    <property type="entry name" value="HEME OXYGENASE"/>
    <property type="match status" value="1"/>
</dbReference>
<organism evidence="6 7">
    <name type="scientific">Promicromonospora thailandica</name>
    <dbReference type="NCBI Taxonomy" id="765201"/>
    <lineage>
        <taxon>Bacteria</taxon>
        <taxon>Bacillati</taxon>
        <taxon>Actinomycetota</taxon>
        <taxon>Actinomycetes</taxon>
        <taxon>Micrococcales</taxon>
        <taxon>Promicromonosporaceae</taxon>
        <taxon>Promicromonospora</taxon>
    </lineage>
</organism>
<dbReference type="GO" id="GO:0004392">
    <property type="term" value="F:heme oxygenase (decyclizing) activity"/>
    <property type="evidence" value="ECO:0007669"/>
    <property type="project" value="InterPro"/>
</dbReference>
<dbReference type="GO" id="GO:0006979">
    <property type="term" value="P:response to oxidative stress"/>
    <property type="evidence" value="ECO:0007669"/>
    <property type="project" value="TreeGrafter"/>
</dbReference>
<keyword evidence="3 5" id="KW-0408">Iron</keyword>
<feature type="binding site" evidence="4">
    <location>
        <position position="32"/>
    </location>
    <ligand>
        <name>heme b</name>
        <dbReference type="ChEBI" id="CHEBI:60344"/>
    </ligand>
</feature>
<dbReference type="RefSeq" id="WP_253837596.1">
    <property type="nucleotide sequence ID" value="NZ_JAMTCS010000010.1"/>
</dbReference>
<keyword evidence="2 5" id="KW-0479">Metal-binding</keyword>
<gene>
    <name evidence="6" type="ORF">APR03_003377</name>
</gene>
<dbReference type="GO" id="GO:0020037">
    <property type="term" value="F:heme binding"/>
    <property type="evidence" value="ECO:0007669"/>
    <property type="project" value="TreeGrafter"/>
</dbReference>
<dbReference type="GO" id="GO:0042167">
    <property type="term" value="P:heme catabolic process"/>
    <property type="evidence" value="ECO:0007669"/>
    <property type="project" value="TreeGrafter"/>
</dbReference>
<keyword evidence="7" id="KW-1185">Reference proteome</keyword>
<evidence type="ECO:0000256" key="2">
    <source>
        <dbReference type="ARBA" id="ARBA00022723"/>
    </source>
</evidence>
<dbReference type="PIRSF" id="PIRSF000343">
    <property type="entry name" value="Haem_Oase"/>
    <property type="match status" value="1"/>
</dbReference>
<feature type="binding site" evidence="4">
    <location>
        <position position="158"/>
    </location>
    <ligand>
        <name>heme b</name>
        <dbReference type="ChEBI" id="CHEBI:60344"/>
    </ligand>
</feature>
<dbReference type="Gene3D" id="1.20.910.10">
    <property type="entry name" value="Heme oxygenase-like"/>
    <property type="match status" value="1"/>
</dbReference>
<dbReference type="CDD" id="cd19165">
    <property type="entry name" value="HemeO"/>
    <property type="match status" value="1"/>
</dbReference>
<feature type="binding site" description="axial binding residue" evidence="5">
    <location>
        <position position="39"/>
    </location>
    <ligand>
        <name>heme b</name>
        <dbReference type="ChEBI" id="CHEBI:60344"/>
    </ligand>
    <ligandPart>
        <name>Fe</name>
        <dbReference type="ChEBI" id="CHEBI:18248"/>
    </ligandPart>
</feature>
<reference evidence="6" key="1">
    <citation type="submission" date="2022-06" db="EMBL/GenBank/DDBJ databases">
        <title>Genomic Encyclopedia of Archaeal and Bacterial Type Strains, Phase II (KMG-II): from individual species to whole genera.</title>
        <authorList>
            <person name="Goeker M."/>
        </authorList>
    </citation>
    <scope>NUCLEOTIDE SEQUENCE</scope>
    <source>
        <strain evidence="6">DSM 26652</strain>
    </source>
</reference>
<name>A0A9X2JWX5_9MICO</name>
<proteinExistence type="predicted"/>
<evidence type="ECO:0000313" key="6">
    <source>
        <dbReference type="EMBL" id="MCP2266012.1"/>
    </source>
</evidence>
<keyword evidence="1 4" id="KW-0349">Heme</keyword>
<dbReference type="PANTHER" id="PTHR10720:SF0">
    <property type="entry name" value="HEME OXYGENASE"/>
    <property type="match status" value="1"/>
</dbReference>
<dbReference type="Proteomes" id="UP001139493">
    <property type="component" value="Unassembled WGS sequence"/>
</dbReference>
<comment type="caution">
    <text evidence="6">The sequence shown here is derived from an EMBL/GenBank/DDBJ whole genome shotgun (WGS) entry which is preliminary data.</text>
</comment>
<sequence length="244" mass="26819">MTPCQHVAVVRGDPVSLPVEEHAPVPLSTLLREGTRAAHGEANSEQFVEQLLSGALTRAAHADLSAQLLPVYAALEEASTALRDGQGAALRDGRDDDRGGAGLVFTELTRVPALERDLAYLYGPSWREEIRILPATRAYADHVREVGGSLPHYAAHSYTRYLGDLSGGQIVKRMMKQHYGLDEEGVAFYTFPDIPKVKVFKDAYRDALDRLDLDEAEVATTLDEVHLAFRLNRAVFTELAAIHC</sequence>
<dbReference type="PRINTS" id="PR00088">
    <property type="entry name" value="HAEMOXYGNASE"/>
</dbReference>
<dbReference type="Pfam" id="PF01126">
    <property type="entry name" value="Heme_oxygenase"/>
    <property type="match status" value="1"/>
</dbReference>
<dbReference type="GO" id="GO:0006788">
    <property type="term" value="P:heme oxidation"/>
    <property type="evidence" value="ECO:0007669"/>
    <property type="project" value="InterPro"/>
</dbReference>
<dbReference type="SUPFAM" id="SSF48613">
    <property type="entry name" value="Heme oxygenase-like"/>
    <property type="match status" value="1"/>
</dbReference>